<feature type="domain" description="N-acetyltransferase" evidence="1">
    <location>
        <begin position="15"/>
        <end position="94"/>
    </location>
</feature>
<dbReference type="AlphaFoldDB" id="A0A223S1N7"/>
<dbReference type="GO" id="GO:0016747">
    <property type="term" value="F:acyltransferase activity, transferring groups other than amino-acyl groups"/>
    <property type="evidence" value="ECO:0007669"/>
    <property type="project" value="InterPro"/>
</dbReference>
<evidence type="ECO:0000259" key="1">
    <source>
        <dbReference type="Pfam" id="PF13302"/>
    </source>
</evidence>
<keyword evidence="2" id="KW-0808">Transferase</keyword>
<evidence type="ECO:0000313" key="2">
    <source>
        <dbReference type="EMBL" id="ASU82053.1"/>
    </source>
</evidence>
<accession>A0A223S1N7</accession>
<dbReference type="EMBL" id="CP022753">
    <property type="protein sequence ID" value="ASU82053.1"/>
    <property type="molecule type" value="Genomic_DNA"/>
</dbReference>
<sequence>MSDRSPAGEQLRTARLSLRRPTEADIDAISAIHRDPETRLHNPSDALARLDEAGALYRCWHDQWQRCGHGYWVVRRPGSARQLGSGGIVRAGPTRAEHRDGTGYDGPNWIYAVGLPN</sequence>
<protein>
    <submittedName>
        <fullName evidence="2">N-acetyltransferase</fullName>
    </submittedName>
</protein>
<dbReference type="InterPro" id="IPR016181">
    <property type="entry name" value="Acyl_CoA_acyltransferase"/>
</dbReference>
<dbReference type="RefSeq" id="WP_017620677.1">
    <property type="nucleotide sequence ID" value="NZ_ANBG01000346.1"/>
</dbReference>
<dbReference type="Pfam" id="PF13302">
    <property type="entry name" value="Acetyltransf_3"/>
    <property type="match status" value="1"/>
</dbReference>
<reference evidence="2 3" key="1">
    <citation type="submission" date="2017-08" db="EMBL/GenBank/DDBJ databases">
        <title>The complete genome sequence of Nocardiopsis gilva YIM 90087.</title>
        <authorList>
            <person name="Yin M."/>
            <person name="Tang S."/>
        </authorList>
    </citation>
    <scope>NUCLEOTIDE SEQUENCE [LARGE SCALE GENOMIC DNA]</scope>
    <source>
        <strain evidence="2 3">YIM 90087</strain>
    </source>
</reference>
<dbReference type="Proteomes" id="UP000215005">
    <property type="component" value="Chromosome"/>
</dbReference>
<name>A0A223S1N7_9ACTN</name>
<organism evidence="2 3">
    <name type="scientific">Nocardiopsis gilva YIM 90087</name>
    <dbReference type="NCBI Taxonomy" id="1235441"/>
    <lineage>
        <taxon>Bacteria</taxon>
        <taxon>Bacillati</taxon>
        <taxon>Actinomycetota</taxon>
        <taxon>Actinomycetes</taxon>
        <taxon>Streptosporangiales</taxon>
        <taxon>Nocardiopsidaceae</taxon>
        <taxon>Nocardiopsis</taxon>
    </lineage>
</organism>
<keyword evidence="3" id="KW-1185">Reference proteome</keyword>
<dbReference type="Gene3D" id="3.40.630.30">
    <property type="match status" value="1"/>
</dbReference>
<evidence type="ECO:0000313" key="3">
    <source>
        <dbReference type="Proteomes" id="UP000215005"/>
    </source>
</evidence>
<dbReference type="OrthoDB" id="3533156at2"/>
<dbReference type="InterPro" id="IPR000182">
    <property type="entry name" value="GNAT_dom"/>
</dbReference>
<gene>
    <name evidence="2" type="ORF">CDO52_04000</name>
</gene>
<dbReference type="KEGG" id="ngv:CDO52_04000"/>
<dbReference type="SUPFAM" id="SSF55729">
    <property type="entry name" value="Acyl-CoA N-acyltransferases (Nat)"/>
    <property type="match status" value="1"/>
</dbReference>
<proteinExistence type="predicted"/>